<feature type="repeat" description="TPR" evidence="8">
    <location>
        <begin position="520"/>
        <end position="553"/>
    </location>
</feature>
<dbReference type="OrthoDB" id="10006023at2759"/>
<dbReference type="GO" id="GO:0005778">
    <property type="term" value="C:peroxisomal membrane"/>
    <property type="evidence" value="ECO:0007669"/>
    <property type="project" value="TreeGrafter"/>
</dbReference>
<sequence>MSLQALVNNADCGPSTGLQGLSKQFERDRGAQNDLFARPGSSRETFRSPQAPISADHAQEAAQFFGRAPSTSQRGPPSQLLSRPFDVHALRDALPAVPGQHQQPQQLPVAPVADWAADFLSAAGPSFSTAGPAGGTLRTQPQPFAGVSGKHARARAYAAALPFQVLQRPQDSGKGKARADEHAQWEREFSRALEQTSQQQHPQIDADELSRTAGVLLDAVKTDTSEKFAQSEFLGFMRQLRDRELVVDGDRVVERAAQAESAGQGATRSPPGVTLTPQSVGVGLVGIMHENRTGQPHAQHEQESQLDRELAQDNVDFMRYWADARTETLSRPVQPSAGWVDPLTGQWDMLQREWDAFEATAAGVRPVSPAYAFQADNPYLRGESSQSLRHRHHAMHGASAREFQQAAYASVLEKEAAVQREPGNARAWYDLGVRLQESDREIEAMRALRRAVEIEPDMLPAWMALAVSYSNEGRRTDSLSALQQWVRGRGGREIPAKVDALVDGLLALVQETAGADELDADVQMALAVLFHTTEDYPKALDCFRAALAARPQDALLYNRVGATLANSGRSDEALAYYRHALELSPAYVRAEFNTGIALVNMGRLEDGARHLIAALALQQTETATPPPSSSGQMWDLLRSCLIRMNRMDLVTFCDARNLAGIQADFGAGDPMSV</sequence>
<dbReference type="InterPro" id="IPR019734">
    <property type="entry name" value="TPR_rpt"/>
</dbReference>
<dbReference type="GO" id="GO:0005052">
    <property type="term" value="F:peroxisome matrix targeting signal-1 binding"/>
    <property type="evidence" value="ECO:0007669"/>
    <property type="project" value="TreeGrafter"/>
</dbReference>
<feature type="repeat" description="TPR" evidence="8">
    <location>
        <begin position="425"/>
        <end position="458"/>
    </location>
</feature>
<feature type="region of interest" description="Disordered" evidence="9">
    <location>
        <begin position="1"/>
        <end position="81"/>
    </location>
</feature>
<evidence type="ECO:0000256" key="4">
    <source>
        <dbReference type="ARBA" id="ARBA00022490"/>
    </source>
</evidence>
<evidence type="ECO:0000256" key="7">
    <source>
        <dbReference type="ARBA" id="ARBA00023140"/>
    </source>
</evidence>
<keyword evidence="7" id="KW-0576">Peroxisome</keyword>
<dbReference type="Proteomes" id="UP000006514">
    <property type="component" value="Unassembled WGS sequence"/>
</dbReference>
<dbReference type="InParanoid" id="J0WRH2"/>
<evidence type="ECO:0000256" key="5">
    <source>
        <dbReference type="ARBA" id="ARBA00022737"/>
    </source>
</evidence>
<dbReference type="AlphaFoldDB" id="J0WRH2"/>
<dbReference type="EMBL" id="JH687895">
    <property type="protein sequence ID" value="EJD35295.1"/>
    <property type="molecule type" value="Genomic_DNA"/>
</dbReference>
<dbReference type="KEGG" id="adl:AURDEDRAFT_175614"/>
<dbReference type="PROSITE" id="PS50293">
    <property type="entry name" value="TPR_REGION"/>
    <property type="match status" value="1"/>
</dbReference>
<proteinExistence type="inferred from homology"/>
<evidence type="ECO:0000256" key="6">
    <source>
        <dbReference type="ARBA" id="ARBA00022803"/>
    </source>
</evidence>
<dbReference type="GO" id="GO:0005829">
    <property type="term" value="C:cytosol"/>
    <property type="evidence" value="ECO:0007669"/>
    <property type="project" value="TreeGrafter"/>
</dbReference>
<evidence type="ECO:0000313" key="10">
    <source>
        <dbReference type="EMBL" id="EJD35295.1"/>
    </source>
</evidence>
<dbReference type="Pfam" id="PF13432">
    <property type="entry name" value="TPR_16"/>
    <property type="match status" value="1"/>
</dbReference>
<dbReference type="PROSITE" id="PS50005">
    <property type="entry name" value="TPR"/>
    <property type="match status" value="3"/>
</dbReference>
<feature type="region of interest" description="Disordered" evidence="9">
    <location>
        <begin position="258"/>
        <end position="278"/>
    </location>
</feature>
<evidence type="ECO:0000313" key="11">
    <source>
        <dbReference type="Proteomes" id="UP000006514"/>
    </source>
</evidence>
<comment type="subcellular location">
    <subcellularLocation>
        <location evidence="2">Cytoplasm</location>
    </subcellularLocation>
    <subcellularLocation>
        <location evidence="1">Peroxisome</location>
    </subcellularLocation>
</comment>
<feature type="compositionally biased region" description="Polar residues" evidence="9">
    <location>
        <begin position="69"/>
        <end position="81"/>
    </location>
</feature>
<evidence type="ECO:0000256" key="3">
    <source>
        <dbReference type="ARBA" id="ARBA00005348"/>
    </source>
</evidence>
<accession>J0WRH2</accession>
<dbReference type="PANTHER" id="PTHR10130:SF0">
    <property type="entry name" value="GH08708P"/>
    <property type="match status" value="1"/>
</dbReference>
<dbReference type="SMART" id="SM00028">
    <property type="entry name" value="TPR"/>
    <property type="match status" value="4"/>
</dbReference>
<dbReference type="InterPro" id="IPR011990">
    <property type="entry name" value="TPR-like_helical_dom_sf"/>
</dbReference>
<dbReference type="Pfam" id="PF13181">
    <property type="entry name" value="TPR_8"/>
    <property type="match status" value="1"/>
</dbReference>
<dbReference type="InterPro" id="IPR024111">
    <property type="entry name" value="PEX5/PEX5L"/>
</dbReference>
<evidence type="ECO:0000256" key="2">
    <source>
        <dbReference type="ARBA" id="ARBA00004496"/>
    </source>
</evidence>
<dbReference type="GO" id="GO:0016560">
    <property type="term" value="P:protein import into peroxisome matrix, docking"/>
    <property type="evidence" value="ECO:0007669"/>
    <property type="project" value="TreeGrafter"/>
</dbReference>
<keyword evidence="6 8" id="KW-0802">TPR repeat</keyword>
<evidence type="ECO:0000256" key="1">
    <source>
        <dbReference type="ARBA" id="ARBA00004275"/>
    </source>
</evidence>
<reference evidence="11" key="1">
    <citation type="journal article" date="2012" name="Science">
        <title>The Paleozoic origin of enzymatic lignin decomposition reconstructed from 31 fungal genomes.</title>
        <authorList>
            <person name="Floudas D."/>
            <person name="Binder M."/>
            <person name="Riley R."/>
            <person name="Barry K."/>
            <person name="Blanchette R.A."/>
            <person name="Henrissat B."/>
            <person name="Martinez A.T."/>
            <person name="Otillar R."/>
            <person name="Spatafora J.W."/>
            <person name="Yadav J.S."/>
            <person name="Aerts A."/>
            <person name="Benoit I."/>
            <person name="Boyd A."/>
            <person name="Carlson A."/>
            <person name="Copeland A."/>
            <person name="Coutinho P.M."/>
            <person name="de Vries R.P."/>
            <person name="Ferreira P."/>
            <person name="Findley K."/>
            <person name="Foster B."/>
            <person name="Gaskell J."/>
            <person name="Glotzer D."/>
            <person name="Gorecki P."/>
            <person name="Heitman J."/>
            <person name="Hesse C."/>
            <person name="Hori C."/>
            <person name="Igarashi K."/>
            <person name="Jurgens J.A."/>
            <person name="Kallen N."/>
            <person name="Kersten P."/>
            <person name="Kohler A."/>
            <person name="Kuees U."/>
            <person name="Kumar T.K.A."/>
            <person name="Kuo A."/>
            <person name="LaButti K."/>
            <person name="Larrondo L.F."/>
            <person name="Lindquist E."/>
            <person name="Ling A."/>
            <person name="Lombard V."/>
            <person name="Lucas S."/>
            <person name="Lundell T."/>
            <person name="Martin R."/>
            <person name="McLaughlin D.J."/>
            <person name="Morgenstern I."/>
            <person name="Morin E."/>
            <person name="Murat C."/>
            <person name="Nagy L.G."/>
            <person name="Nolan M."/>
            <person name="Ohm R.A."/>
            <person name="Patyshakuliyeva A."/>
            <person name="Rokas A."/>
            <person name="Ruiz-Duenas F.J."/>
            <person name="Sabat G."/>
            <person name="Salamov A."/>
            <person name="Samejima M."/>
            <person name="Schmutz J."/>
            <person name="Slot J.C."/>
            <person name="St John F."/>
            <person name="Stenlid J."/>
            <person name="Sun H."/>
            <person name="Sun S."/>
            <person name="Syed K."/>
            <person name="Tsang A."/>
            <person name="Wiebenga A."/>
            <person name="Young D."/>
            <person name="Pisabarro A."/>
            <person name="Eastwood D.C."/>
            <person name="Martin F."/>
            <person name="Cullen D."/>
            <person name="Grigoriev I.V."/>
            <person name="Hibbett D.S."/>
        </authorList>
    </citation>
    <scope>NUCLEOTIDE SEQUENCE [LARGE SCALE GENOMIC DNA]</scope>
    <source>
        <strain evidence="11">TFB10046</strain>
    </source>
</reference>
<dbReference type="Gene3D" id="1.25.40.10">
    <property type="entry name" value="Tetratricopeptide repeat domain"/>
    <property type="match status" value="1"/>
</dbReference>
<name>J0WRH2_AURST</name>
<comment type="similarity">
    <text evidence="3">Belongs to the peroxisomal targeting signal receptor family.</text>
</comment>
<evidence type="ECO:0000256" key="9">
    <source>
        <dbReference type="SAM" id="MobiDB-lite"/>
    </source>
</evidence>
<keyword evidence="5" id="KW-0677">Repeat</keyword>
<evidence type="ECO:0000256" key="8">
    <source>
        <dbReference type="PROSITE-ProRule" id="PRU00339"/>
    </source>
</evidence>
<dbReference type="eggNOG" id="KOG1125">
    <property type="taxonomic scope" value="Eukaryota"/>
</dbReference>
<dbReference type="PANTHER" id="PTHR10130">
    <property type="entry name" value="PEROXISOMAL TARGETING SIGNAL 1 RECEPTOR PEX5"/>
    <property type="match status" value="1"/>
</dbReference>
<feature type="region of interest" description="Disordered" evidence="9">
    <location>
        <begin position="131"/>
        <end position="150"/>
    </location>
</feature>
<protein>
    <submittedName>
        <fullName evidence="10">TPR-like protein</fullName>
    </submittedName>
</protein>
<keyword evidence="11" id="KW-1185">Reference proteome</keyword>
<organism evidence="10 11">
    <name type="scientific">Auricularia subglabra (strain TFB-10046 / SS5)</name>
    <name type="common">White-rot fungus</name>
    <name type="synonym">Auricularia delicata (strain TFB10046)</name>
    <dbReference type="NCBI Taxonomy" id="717982"/>
    <lineage>
        <taxon>Eukaryota</taxon>
        <taxon>Fungi</taxon>
        <taxon>Dikarya</taxon>
        <taxon>Basidiomycota</taxon>
        <taxon>Agaricomycotina</taxon>
        <taxon>Agaricomycetes</taxon>
        <taxon>Auriculariales</taxon>
        <taxon>Auriculariaceae</taxon>
        <taxon>Auricularia</taxon>
    </lineage>
</organism>
<feature type="repeat" description="TPR" evidence="8">
    <location>
        <begin position="554"/>
        <end position="587"/>
    </location>
</feature>
<dbReference type="SUPFAM" id="SSF48452">
    <property type="entry name" value="TPR-like"/>
    <property type="match status" value="1"/>
</dbReference>
<dbReference type="OMA" id="NYRMKGP"/>
<gene>
    <name evidence="10" type="ORF">AURDEDRAFT_175614</name>
</gene>
<keyword evidence="4" id="KW-0963">Cytoplasm</keyword>